<evidence type="ECO:0000256" key="4">
    <source>
        <dbReference type="ARBA" id="ARBA00048683"/>
    </source>
</evidence>
<name>B0CR83_LACBS</name>
<evidence type="ECO:0000256" key="8">
    <source>
        <dbReference type="RuleBase" id="RU000437"/>
    </source>
</evidence>
<dbReference type="Proteomes" id="UP000001194">
    <property type="component" value="Unassembled WGS sequence"/>
</dbReference>
<dbReference type="InterPro" id="IPR036291">
    <property type="entry name" value="NAD(P)-bd_dom_sf"/>
</dbReference>
<dbReference type="SUPFAM" id="SSF51735">
    <property type="entry name" value="NAD(P)-binding Rossmann-fold domains"/>
    <property type="match status" value="1"/>
</dbReference>
<feature type="domain" description="Glycerol-3-phosphate dehydrogenase NAD-dependent N-terminal" evidence="10">
    <location>
        <begin position="24"/>
        <end position="186"/>
    </location>
</feature>
<evidence type="ECO:0000256" key="9">
    <source>
        <dbReference type="RuleBase" id="RU361243"/>
    </source>
</evidence>
<comment type="catalytic activity">
    <reaction evidence="4 9">
        <text>sn-glycerol 3-phosphate + NAD(+) = dihydroxyacetone phosphate + NADH + H(+)</text>
        <dbReference type="Rhea" id="RHEA:11092"/>
        <dbReference type="ChEBI" id="CHEBI:15378"/>
        <dbReference type="ChEBI" id="CHEBI:57540"/>
        <dbReference type="ChEBI" id="CHEBI:57597"/>
        <dbReference type="ChEBI" id="CHEBI:57642"/>
        <dbReference type="ChEBI" id="CHEBI:57945"/>
        <dbReference type="EC" id="1.1.1.8"/>
    </reaction>
</comment>
<dbReference type="InterPro" id="IPR008927">
    <property type="entry name" value="6-PGluconate_DH-like_C_sf"/>
</dbReference>
<protein>
    <recommendedName>
        <fullName evidence="9">Glycerol-3-phosphate dehydrogenase [NAD(+)]</fullName>
        <ecNumber evidence="9">1.1.1.8</ecNumber>
    </recommendedName>
</protein>
<dbReference type="OrthoDB" id="10263760at2759"/>
<keyword evidence="13" id="KW-1185">Reference proteome</keyword>
<dbReference type="FunFam" id="1.10.1040.10:FF:000001">
    <property type="entry name" value="Glycerol-3-phosphate dehydrogenase [NAD(P)+]"/>
    <property type="match status" value="1"/>
</dbReference>
<dbReference type="GO" id="GO:0046168">
    <property type="term" value="P:glycerol-3-phosphate catabolic process"/>
    <property type="evidence" value="ECO:0007669"/>
    <property type="project" value="UniProtKB-UniRule"/>
</dbReference>
<dbReference type="GO" id="GO:0005829">
    <property type="term" value="C:cytosol"/>
    <property type="evidence" value="ECO:0007669"/>
    <property type="project" value="TreeGrafter"/>
</dbReference>
<evidence type="ECO:0000256" key="6">
    <source>
        <dbReference type="PIRSR" id="PIRSR000114-2"/>
    </source>
</evidence>
<dbReference type="GO" id="GO:0141152">
    <property type="term" value="F:glycerol-3-phosphate dehydrogenase (NAD+) activity"/>
    <property type="evidence" value="ECO:0007669"/>
    <property type="project" value="UniProtKB-UniRule"/>
</dbReference>
<organism evidence="13">
    <name type="scientific">Laccaria bicolor (strain S238N-H82 / ATCC MYA-4686)</name>
    <name type="common">Bicoloured deceiver</name>
    <name type="synonym">Laccaria laccata var. bicolor</name>
    <dbReference type="NCBI Taxonomy" id="486041"/>
    <lineage>
        <taxon>Eukaryota</taxon>
        <taxon>Fungi</taxon>
        <taxon>Dikarya</taxon>
        <taxon>Basidiomycota</taxon>
        <taxon>Agaricomycotina</taxon>
        <taxon>Agaricomycetes</taxon>
        <taxon>Agaricomycetidae</taxon>
        <taxon>Agaricales</taxon>
        <taxon>Agaricineae</taxon>
        <taxon>Hydnangiaceae</taxon>
        <taxon>Laccaria</taxon>
    </lineage>
</organism>
<dbReference type="Gene3D" id="3.40.50.720">
    <property type="entry name" value="NAD(P)-binding Rossmann-like Domain"/>
    <property type="match status" value="1"/>
</dbReference>
<dbReference type="FunCoup" id="B0CR83">
    <property type="interactions" value="295"/>
</dbReference>
<dbReference type="InParanoid" id="B0CR83"/>
<feature type="domain" description="Glycerol-3-phosphate dehydrogenase NAD-dependent C-terminal" evidence="11">
    <location>
        <begin position="207"/>
        <end position="348"/>
    </location>
</feature>
<comment type="similarity">
    <text evidence="1 8">Belongs to the NAD-dependent glycerol-3-phosphate dehydrogenase family.</text>
</comment>
<dbReference type="PIRSF" id="PIRSF000114">
    <property type="entry name" value="Glycerol-3-P_dh"/>
    <property type="match status" value="1"/>
</dbReference>
<feature type="binding site" evidence="7">
    <location>
        <position position="283"/>
    </location>
    <ligand>
        <name>NAD(+)</name>
        <dbReference type="ChEBI" id="CHEBI:57540"/>
    </ligand>
</feature>
<dbReference type="Pfam" id="PF01210">
    <property type="entry name" value="NAD_Gly3P_dh_N"/>
    <property type="match status" value="1"/>
</dbReference>
<dbReference type="GO" id="GO:0051287">
    <property type="term" value="F:NAD binding"/>
    <property type="evidence" value="ECO:0007669"/>
    <property type="project" value="UniProtKB-UniRule"/>
</dbReference>
<dbReference type="PANTHER" id="PTHR11728">
    <property type="entry name" value="GLYCEROL-3-PHOSPHATE DEHYDROGENASE"/>
    <property type="match status" value="1"/>
</dbReference>
<dbReference type="NCBIfam" id="NF000940">
    <property type="entry name" value="PRK00094.1-2"/>
    <property type="match status" value="1"/>
</dbReference>
<dbReference type="GeneID" id="6069311"/>
<accession>B0CR83</accession>
<dbReference type="Gene3D" id="1.10.1040.10">
    <property type="entry name" value="N-(1-d-carboxylethyl)-l-norvaline Dehydrogenase, domain 2"/>
    <property type="match status" value="1"/>
</dbReference>
<evidence type="ECO:0000259" key="10">
    <source>
        <dbReference type="Pfam" id="PF01210"/>
    </source>
</evidence>
<proteinExistence type="inferred from homology"/>
<dbReference type="PRINTS" id="PR00077">
    <property type="entry name" value="GPDHDRGNASE"/>
</dbReference>
<feature type="binding site" evidence="6">
    <location>
        <begin position="283"/>
        <end position="284"/>
    </location>
    <ligand>
        <name>substrate</name>
    </ligand>
</feature>
<dbReference type="NCBIfam" id="NF000942">
    <property type="entry name" value="PRK00094.1-4"/>
    <property type="match status" value="1"/>
</dbReference>
<dbReference type="Pfam" id="PF07479">
    <property type="entry name" value="NAD_Gly3P_dh_C"/>
    <property type="match status" value="1"/>
</dbReference>
<dbReference type="PANTHER" id="PTHR11728:SF1">
    <property type="entry name" value="GLYCEROL-3-PHOSPHATE DEHYDROGENASE [NAD(+)] 2, CHLOROPLASTIC"/>
    <property type="match status" value="1"/>
</dbReference>
<reference evidence="12 13" key="1">
    <citation type="journal article" date="2008" name="Nature">
        <title>The genome of Laccaria bicolor provides insights into mycorrhizal symbiosis.</title>
        <authorList>
            <person name="Martin F."/>
            <person name="Aerts A."/>
            <person name="Ahren D."/>
            <person name="Brun A."/>
            <person name="Danchin E.G.J."/>
            <person name="Duchaussoy F."/>
            <person name="Gibon J."/>
            <person name="Kohler A."/>
            <person name="Lindquist E."/>
            <person name="Pereda V."/>
            <person name="Salamov A."/>
            <person name="Shapiro H.J."/>
            <person name="Wuyts J."/>
            <person name="Blaudez D."/>
            <person name="Buee M."/>
            <person name="Brokstein P."/>
            <person name="Canbaeck B."/>
            <person name="Cohen D."/>
            <person name="Courty P.E."/>
            <person name="Coutinho P.M."/>
            <person name="Delaruelle C."/>
            <person name="Detter J.C."/>
            <person name="Deveau A."/>
            <person name="DiFazio S."/>
            <person name="Duplessis S."/>
            <person name="Fraissinet-Tachet L."/>
            <person name="Lucic E."/>
            <person name="Frey-Klett P."/>
            <person name="Fourrey C."/>
            <person name="Feussner I."/>
            <person name="Gay G."/>
            <person name="Grimwood J."/>
            <person name="Hoegger P.J."/>
            <person name="Jain P."/>
            <person name="Kilaru S."/>
            <person name="Labbe J."/>
            <person name="Lin Y.C."/>
            <person name="Legue V."/>
            <person name="Le Tacon F."/>
            <person name="Marmeisse R."/>
            <person name="Melayah D."/>
            <person name="Montanini B."/>
            <person name="Muratet M."/>
            <person name="Nehls U."/>
            <person name="Niculita-Hirzel H."/>
            <person name="Oudot-Le Secq M.P."/>
            <person name="Peter M."/>
            <person name="Quesneville H."/>
            <person name="Rajashekar B."/>
            <person name="Reich M."/>
            <person name="Rouhier N."/>
            <person name="Schmutz J."/>
            <person name="Yin T."/>
            <person name="Chalot M."/>
            <person name="Henrissat B."/>
            <person name="Kuees U."/>
            <person name="Lucas S."/>
            <person name="Van de Peer Y."/>
            <person name="Podila G.K."/>
            <person name="Polle A."/>
            <person name="Pukkila P.J."/>
            <person name="Richardson P.M."/>
            <person name="Rouze P."/>
            <person name="Sanders I.R."/>
            <person name="Stajich J.E."/>
            <person name="Tunlid A."/>
            <person name="Tuskan G."/>
            <person name="Grigoriev I.V."/>
        </authorList>
    </citation>
    <scope>NUCLEOTIDE SEQUENCE [LARGE SCALE GENOMIC DNA]</scope>
    <source>
        <strain evidence="13">S238N-H82 / ATCC MYA-4686</strain>
    </source>
</reference>
<dbReference type="EMBL" id="DS547091">
    <property type="protein sequence ID" value="EDR15774.1"/>
    <property type="molecule type" value="Genomic_DNA"/>
</dbReference>
<dbReference type="HOGENOM" id="CLU_033449_0_2_1"/>
<feature type="binding site" evidence="7">
    <location>
        <position position="167"/>
    </location>
    <ligand>
        <name>NAD(+)</name>
        <dbReference type="ChEBI" id="CHEBI:57540"/>
    </ligand>
</feature>
<dbReference type="RefSeq" id="XP_001873982.1">
    <property type="nucleotide sequence ID" value="XM_001873947.1"/>
</dbReference>
<feature type="binding site" evidence="7">
    <location>
        <begin position="29"/>
        <end position="34"/>
    </location>
    <ligand>
        <name>NAD(+)</name>
        <dbReference type="ChEBI" id="CHEBI:57540"/>
    </ligand>
</feature>
<dbReference type="InterPro" id="IPR013328">
    <property type="entry name" value="6PGD_dom2"/>
</dbReference>
<dbReference type="STRING" id="486041.B0CR83"/>
<dbReference type="GO" id="GO:0005975">
    <property type="term" value="P:carbohydrate metabolic process"/>
    <property type="evidence" value="ECO:0007669"/>
    <property type="project" value="InterPro"/>
</dbReference>
<sequence>MFRQLRSSASKMVRSKPQPLQNSKVLIFGAGNFGSCLASHLGDSQHDVFMWAREQSLVNYFNEHHRNLFYLKDHIFPSNITAVGPELPSKEFLNQMDVLLFAIPTQFLRANLSILHPQLDVDNLPLMIFVNKGIEIGTHALTLEIIADTCGADIAKAATFISGPSFAKEIVERQPTSVSVASFTEEEADKASALFHQPHFRCYTGGDPIGIELSGALKNVYAIASGMSDGLGYKNNTRHSVIITRGLAEMTCIGTAYGASPLTFLGLSGVGDLFLTCSSSNSRNYTVGYRLGQGESLDGIMNTLGSVAEGVSTTKGVKKIIDELGINAPIANSVYDVLYNGKDTQNAVRELMALPPSKELELPPTAGGPARQLLRKLGL</sequence>
<evidence type="ECO:0000259" key="11">
    <source>
        <dbReference type="Pfam" id="PF07479"/>
    </source>
</evidence>
<dbReference type="InterPro" id="IPR006168">
    <property type="entry name" value="G3P_DH_NAD-dep"/>
</dbReference>
<dbReference type="KEGG" id="lbc:LACBIDRAFT_301056"/>
<feature type="binding site" evidence="6">
    <location>
        <position position="132"/>
    </location>
    <ligand>
        <name>substrate</name>
    </ligand>
</feature>
<feature type="active site" description="Proton acceptor" evidence="5">
    <location>
        <position position="218"/>
    </location>
</feature>
<dbReference type="HAMAP" id="MF_00394">
    <property type="entry name" value="NAD_Glyc3P_dehydrog"/>
    <property type="match status" value="1"/>
</dbReference>
<keyword evidence="2 8" id="KW-0560">Oxidoreductase</keyword>
<dbReference type="AlphaFoldDB" id="B0CR83"/>
<evidence type="ECO:0000256" key="1">
    <source>
        <dbReference type="ARBA" id="ARBA00011009"/>
    </source>
</evidence>
<keyword evidence="3 7" id="KW-0520">NAD</keyword>
<dbReference type="InterPro" id="IPR006109">
    <property type="entry name" value="G3P_DH_NAD-dep_C"/>
</dbReference>
<dbReference type="SUPFAM" id="SSF48179">
    <property type="entry name" value="6-phosphogluconate dehydrogenase C-terminal domain-like"/>
    <property type="match status" value="1"/>
</dbReference>
<evidence type="ECO:0000256" key="3">
    <source>
        <dbReference type="ARBA" id="ARBA00023027"/>
    </source>
</evidence>
<gene>
    <name evidence="12" type="primary">GPD</name>
    <name evidence="12" type="ORF">LACBIDRAFT_301056</name>
</gene>
<dbReference type="EC" id="1.1.1.8" evidence="9"/>
<evidence type="ECO:0000313" key="13">
    <source>
        <dbReference type="Proteomes" id="UP000001194"/>
    </source>
</evidence>
<dbReference type="InterPro" id="IPR011128">
    <property type="entry name" value="G3P_DH_NAD-dep_N"/>
</dbReference>
<evidence type="ECO:0000256" key="2">
    <source>
        <dbReference type="ARBA" id="ARBA00023002"/>
    </source>
</evidence>
<evidence type="ECO:0000313" key="12">
    <source>
        <dbReference type="EMBL" id="EDR15774.1"/>
    </source>
</evidence>
<evidence type="ECO:0000256" key="7">
    <source>
        <dbReference type="PIRSR" id="PIRSR000114-3"/>
    </source>
</evidence>
<evidence type="ECO:0000256" key="5">
    <source>
        <dbReference type="PIRSR" id="PIRSR000114-1"/>
    </source>
</evidence>
<feature type="binding site" evidence="7">
    <location>
        <position position="107"/>
    </location>
    <ligand>
        <name>NAD(+)</name>
        <dbReference type="ChEBI" id="CHEBI:57540"/>
    </ligand>
</feature>